<keyword evidence="6" id="KW-0961">Cell wall biogenesis/degradation</keyword>
<comment type="caution">
    <text evidence="7">The sequence shown here is derived from an EMBL/GenBank/DDBJ whole genome shotgun (WGS) entry which is preliminary data.</text>
</comment>
<accession>A0A1F8FK67</accession>
<dbReference type="PROSITE" id="PS51191">
    <property type="entry name" value="FEMABX"/>
    <property type="match status" value="1"/>
</dbReference>
<dbReference type="GO" id="GO:0009252">
    <property type="term" value="P:peptidoglycan biosynthetic process"/>
    <property type="evidence" value="ECO:0007669"/>
    <property type="project" value="UniProtKB-KW"/>
</dbReference>
<dbReference type="PANTHER" id="PTHR36174:SF1">
    <property type="entry name" value="LIPID II:GLYCINE GLYCYLTRANSFERASE"/>
    <property type="match status" value="1"/>
</dbReference>
<evidence type="ECO:0000256" key="4">
    <source>
        <dbReference type="ARBA" id="ARBA00022984"/>
    </source>
</evidence>
<comment type="similarity">
    <text evidence="1">Belongs to the FemABX family.</text>
</comment>
<evidence type="ECO:0008006" key="9">
    <source>
        <dbReference type="Google" id="ProtNLM"/>
    </source>
</evidence>
<protein>
    <recommendedName>
        <fullName evidence="9">BioF2-like acetyltransferase domain-containing protein</fullName>
    </recommendedName>
</protein>
<dbReference type="GO" id="GO:0071555">
    <property type="term" value="P:cell wall organization"/>
    <property type="evidence" value="ECO:0007669"/>
    <property type="project" value="UniProtKB-KW"/>
</dbReference>
<evidence type="ECO:0000313" key="7">
    <source>
        <dbReference type="EMBL" id="OGN13567.1"/>
    </source>
</evidence>
<keyword evidence="4" id="KW-0573">Peptidoglycan synthesis</keyword>
<evidence type="ECO:0000256" key="5">
    <source>
        <dbReference type="ARBA" id="ARBA00023315"/>
    </source>
</evidence>
<evidence type="ECO:0000256" key="1">
    <source>
        <dbReference type="ARBA" id="ARBA00009943"/>
    </source>
</evidence>
<sequence length="305" mass="36013">MFQSFLQSKEWFDFQKSLGREVFLYERGGVKAGIIKLPLPFKKSYLYLPHGPAMDFNRMTGGIDNEVRNFVHYLKDLAKKEKAIFIKAEPLNDSVAQFLAKNKFKKSKKEIQPHKTIILDLLKSEEEILAAMHHKTRYNIKVAEKYNVLVQPSFDLDIFWKLMKKTAKRDKFSSHSKEYYEKLLNFFSDSSEIKTRLFLAYHQDQPVAGLILLLYGETGYYLHGASDYDHRSLMAPYLLHWSVINFLKKENFNNYDLWGIDACRWPGVSRFKLGWGGRTREYPGTFDLTTSWWWHQAYKISKKLF</sequence>
<organism evidence="7 8">
    <name type="scientific">Candidatus Yanofskybacteria bacterium RIFCSPHIGHO2_02_FULL_43_15c</name>
    <dbReference type="NCBI Taxonomy" id="1802679"/>
    <lineage>
        <taxon>Bacteria</taxon>
        <taxon>Candidatus Yanofskyibacteriota</taxon>
    </lineage>
</organism>
<gene>
    <name evidence="7" type="ORF">A3C71_02660</name>
</gene>
<proteinExistence type="inferred from homology"/>
<dbReference type="Gene3D" id="3.40.630.30">
    <property type="match status" value="1"/>
</dbReference>
<dbReference type="InterPro" id="IPR003447">
    <property type="entry name" value="FEMABX"/>
</dbReference>
<evidence type="ECO:0000256" key="2">
    <source>
        <dbReference type="ARBA" id="ARBA00022679"/>
    </source>
</evidence>
<dbReference type="GO" id="GO:0016755">
    <property type="term" value="F:aminoacyltransferase activity"/>
    <property type="evidence" value="ECO:0007669"/>
    <property type="project" value="InterPro"/>
</dbReference>
<evidence type="ECO:0000313" key="8">
    <source>
        <dbReference type="Proteomes" id="UP000178197"/>
    </source>
</evidence>
<dbReference type="EMBL" id="MGJT01000005">
    <property type="protein sequence ID" value="OGN13567.1"/>
    <property type="molecule type" value="Genomic_DNA"/>
</dbReference>
<evidence type="ECO:0000256" key="3">
    <source>
        <dbReference type="ARBA" id="ARBA00022960"/>
    </source>
</evidence>
<dbReference type="AlphaFoldDB" id="A0A1F8FK67"/>
<dbReference type="Proteomes" id="UP000178197">
    <property type="component" value="Unassembled WGS sequence"/>
</dbReference>
<keyword evidence="5" id="KW-0012">Acyltransferase</keyword>
<dbReference type="InterPro" id="IPR016181">
    <property type="entry name" value="Acyl_CoA_acyltransferase"/>
</dbReference>
<dbReference type="SUPFAM" id="SSF55729">
    <property type="entry name" value="Acyl-CoA N-acyltransferases (Nat)"/>
    <property type="match status" value="2"/>
</dbReference>
<dbReference type="PANTHER" id="PTHR36174">
    <property type="entry name" value="LIPID II:GLYCINE GLYCYLTRANSFERASE"/>
    <property type="match status" value="1"/>
</dbReference>
<keyword evidence="3" id="KW-0133">Cell shape</keyword>
<keyword evidence="2" id="KW-0808">Transferase</keyword>
<reference evidence="7 8" key="1">
    <citation type="journal article" date="2016" name="Nat. Commun.">
        <title>Thousands of microbial genomes shed light on interconnected biogeochemical processes in an aquifer system.</title>
        <authorList>
            <person name="Anantharaman K."/>
            <person name="Brown C.T."/>
            <person name="Hug L.A."/>
            <person name="Sharon I."/>
            <person name="Castelle C.J."/>
            <person name="Probst A.J."/>
            <person name="Thomas B.C."/>
            <person name="Singh A."/>
            <person name="Wilkins M.J."/>
            <person name="Karaoz U."/>
            <person name="Brodie E.L."/>
            <person name="Williams K.H."/>
            <person name="Hubbard S.S."/>
            <person name="Banfield J.F."/>
        </authorList>
    </citation>
    <scope>NUCLEOTIDE SEQUENCE [LARGE SCALE GENOMIC DNA]</scope>
</reference>
<dbReference type="Pfam" id="PF02388">
    <property type="entry name" value="FemAB"/>
    <property type="match status" value="3"/>
</dbReference>
<dbReference type="GO" id="GO:0008360">
    <property type="term" value="P:regulation of cell shape"/>
    <property type="evidence" value="ECO:0007669"/>
    <property type="project" value="UniProtKB-KW"/>
</dbReference>
<name>A0A1F8FK67_9BACT</name>
<dbReference type="InterPro" id="IPR050644">
    <property type="entry name" value="PG_Glycine_Bridge_Synth"/>
</dbReference>
<evidence type="ECO:0000256" key="6">
    <source>
        <dbReference type="ARBA" id="ARBA00023316"/>
    </source>
</evidence>